<sequence>MLTFKYDNPNIFSFAKIKILTLCDCEFDLSQISGSFQKLSIYRCIVQGQAKFNLVVDKVEIYQSNITGEQLSSFSCMFLELSSRYEEHVPINDLPQQLQKLFIESIPLNITNSKQYCRLFEINLQECYIQSLSFMNVPNIKSITMNQCKHSKASRNLLNFINTKKKFNTIQINNSKEVLQVKIINQELKRNCKNMKQDLDDLFYFDICYITAGIE</sequence>
<dbReference type="Proteomes" id="UP001642409">
    <property type="component" value="Unassembled WGS sequence"/>
</dbReference>
<evidence type="ECO:0000313" key="2">
    <source>
        <dbReference type="Proteomes" id="UP001642409"/>
    </source>
</evidence>
<protein>
    <submittedName>
        <fullName evidence="1">Hypothetical_protein</fullName>
    </submittedName>
</protein>
<gene>
    <name evidence="1" type="ORF">HINF_LOCUS6642</name>
</gene>
<evidence type="ECO:0000313" key="1">
    <source>
        <dbReference type="EMBL" id="CAL5981411.1"/>
    </source>
</evidence>
<reference evidence="1 2" key="1">
    <citation type="submission" date="2024-07" db="EMBL/GenBank/DDBJ databases">
        <authorList>
            <person name="Akdeniz Z."/>
        </authorList>
    </citation>
    <scope>NUCLEOTIDE SEQUENCE [LARGE SCALE GENOMIC DNA]</scope>
</reference>
<accession>A0ABP1H103</accession>
<keyword evidence="2" id="KW-1185">Reference proteome</keyword>
<proteinExistence type="predicted"/>
<dbReference type="EMBL" id="CAXDID020000013">
    <property type="protein sequence ID" value="CAL5981411.1"/>
    <property type="molecule type" value="Genomic_DNA"/>
</dbReference>
<comment type="caution">
    <text evidence="1">The sequence shown here is derived from an EMBL/GenBank/DDBJ whole genome shotgun (WGS) entry which is preliminary data.</text>
</comment>
<name>A0ABP1H103_9EUKA</name>
<organism evidence="1 2">
    <name type="scientific">Hexamita inflata</name>
    <dbReference type="NCBI Taxonomy" id="28002"/>
    <lineage>
        <taxon>Eukaryota</taxon>
        <taxon>Metamonada</taxon>
        <taxon>Diplomonadida</taxon>
        <taxon>Hexamitidae</taxon>
        <taxon>Hexamitinae</taxon>
        <taxon>Hexamita</taxon>
    </lineage>
</organism>